<dbReference type="Gene3D" id="2.80.10.50">
    <property type="match status" value="1"/>
</dbReference>
<feature type="region of interest" description="Disordered" evidence="1">
    <location>
        <begin position="320"/>
        <end position="394"/>
    </location>
</feature>
<feature type="compositionally biased region" description="Pro residues" evidence="1">
    <location>
        <begin position="370"/>
        <end position="389"/>
    </location>
</feature>
<dbReference type="OrthoDB" id="7933390at2"/>
<accession>A0A124I4U7</accession>
<dbReference type="InterPro" id="IPR000772">
    <property type="entry name" value="Ricin_B_lectin"/>
</dbReference>
<name>A0A124I4U7_9ACTN</name>
<evidence type="ECO:0000313" key="3">
    <source>
        <dbReference type="EMBL" id="KUN87931.1"/>
    </source>
</evidence>
<dbReference type="Pfam" id="PF00652">
    <property type="entry name" value="Ricin_B_lectin"/>
    <property type="match status" value="1"/>
</dbReference>
<comment type="caution">
    <text evidence="3">The sequence shown here is derived from an EMBL/GenBank/DDBJ whole genome shotgun (WGS) entry which is preliminary data.</text>
</comment>
<feature type="domain" description="Ricin B lectin" evidence="2">
    <location>
        <begin position="390"/>
        <end position="520"/>
    </location>
</feature>
<proteinExistence type="predicted"/>
<dbReference type="GO" id="GO:0030246">
    <property type="term" value="F:carbohydrate binding"/>
    <property type="evidence" value="ECO:0007669"/>
    <property type="project" value="UniProtKB-KW"/>
</dbReference>
<reference evidence="3 4" key="1">
    <citation type="submission" date="2015-10" db="EMBL/GenBank/DDBJ databases">
        <title>Draft genome sequence of Streptomyces bungoensis DSM 41781, type strain for the species Streptomyces bungoensis.</title>
        <authorList>
            <person name="Ruckert C."/>
            <person name="Winkler A."/>
            <person name="Kalinowski J."/>
            <person name="Kampfer P."/>
            <person name="Glaeser S."/>
        </authorList>
    </citation>
    <scope>NUCLEOTIDE SEQUENCE [LARGE SCALE GENOMIC DNA]</scope>
    <source>
        <strain evidence="3 4">DSM 41781</strain>
    </source>
</reference>
<feature type="compositionally biased region" description="Low complexity" evidence="1">
    <location>
        <begin position="335"/>
        <end position="344"/>
    </location>
</feature>
<sequence length="522" mass="54329">MAQGGHVAGTDGDHGAGTDAALADAPDERLTELLRSPTPTAYPALQELRRRHHPAVLAYARLCAASEAAARRLAAEALTTAVREAARGREPNAPLRHWLLLLTARLAAGWAADDRSAGLDPALLLVLNACGLPEGPTPPLLPAYLTLPSRAQGLIWYGALDAEPVERTAALLGLSRADVAHGTPPALKALAQACLAQRLAASDDPRCADFRRLIEEAVRQDGARHSADLDAHRVHCPYCTAAVEDLTALRDAPRQALAEGLLPWSGTSYLRAGDPLPAPAPRAADRPGRSPRRRYLLASTALALALVPVLVLLLTSSHGPDQRETAATPAPPPVTVTATVSLSPSPSPSPTPSPSRTSASPSPGTTSHRPAPPPPPRRTPRPSPTPSPPGGSFAQVVNVATGRCLDIRDGDLSEGNDVVTAGCDSSATQRWRVDADLGVLRSAADPRFCLDSRGSTYRGVGIWECDAVYGGNGQNLRFTVGPDGTVRPAIDTGTAVTPDGGDGVVLRPLDGGAAQRWRAGAA</sequence>
<keyword evidence="4" id="KW-1185">Reference proteome</keyword>
<dbReference type="EMBL" id="LMWX01000013">
    <property type="protein sequence ID" value="KUN87931.1"/>
    <property type="molecule type" value="Genomic_DNA"/>
</dbReference>
<dbReference type="RefSeq" id="WP_061919249.1">
    <property type="nucleotide sequence ID" value="NZ_JBEYBH010000001.1"/>
</dbReference>
<evidence type="ECO:0000259" key="2">
    <source>
        <dbReference type="SMART" id="SM00458"/>
    </source>
</evidence>
<organism evidence="3 4">
    <name type="scientific">Streptomyces bungoensis</name>
    <dbReference type="NCBI Taxonomy" id="285568"/>
    <lineage>
        <taxon>Bacteria</taxon>
        <taxon>Bacillati</taxon>
        <taxon>Actinomycetota</taxon>
        <taxon>Actinomycetes</taxon>
        <taxon>Kitasatosporales</taxon>
        <taxon>Streptomycetaceae</taxon>
        <taxon>Streptomyces</taxon>
    </lineage>
</organism>
<dbReference type="SUPFAM" id="SSF50370">
    <property type="entry name" value="Ricin B-like lectins"/>
    <property type="match status" value="1"/>
</dbReference>
<feature type="compositionally biased region" description="Low complexity" evidence="1">
    <location>
        <begin position="1"/>
        <end position="10"/>
    </location>
</feature>
<keyword evidence="3" id="KW-0430">Lectin</keyword>
<dbReference type="Proteomes" id="UP000053024">
    <property type="component" value="Unassembled WGS sequence"/>
</dbReference>
<dbReference type="AlphaFoldDB" id="A0A124I4U7"/>
<dbReference type="SMART" id="SM00458">
    <property type="entry name" value="RICIN"/>
    <property type="match status" value="1"/>
</dbReference>
<dbReference type="PROSITE" id="PS50231">
    <property type="entry name" value="RICIN_B_LECTIN"/>
    <property type="match status" value="1"/>
</dbReference>
<dbReference type="InterPro" id="IPR035992">
    <property type="entry name" value="Ricin_B-like_lectins"/>
</dbReference>
<dbReference type="Gene3D" id="1.10.1740.10">
    <property type="match status" value="1"/>
</dbReference>
<gene>
    <name evidence="3" type="ORF">AQJ66_10005</name>
</gene>
<evidence type="ECO:0000313" key="4">
    <source>
        <dbReference type="Proteomes" id="UP000053024"/>
    </source>
</evidence>
<feature type="region of interest" description="Disordered" evidence="1">
    <location>
        <begin position="1"/>
        <end position="20"/>
    </location>
</feature>
<protein>
    <submittedName>
        <fullName evidence="3">Ricin-type beta-trefoil lectin domain protein</fullName>
    </submittedName>
</protein>
<evidence type="ECO:0000256" key="1">
    <source>
        <dbReference type="SAM" id="MobiDB-lite"/>
    </source>
</evidence>
<feature type="compositionally biased region" description="Low complexity" evidence="1">
    <location>
        <begin position="354"/>
        <end position="369"/>
    </location>
</feature>
<dbReference type="STRING" id="285568.AQJ66_10005"/>